<gene>
    <name evidence="1" type="ORF">SAMN04489708_1029</name>
</gene>
<name>A0A1H0L0K2_9BURK</name>
<sequence>MAGVMVLEMTNQRPIRGSSRYVRDETRRIGTESVSRFHAALTS</sequence>
<evidence type="ECO:0000313" key="1">
    <source>
        <dbReference type="EMBL" id="SDO61556.1"/>
    </source>
</evidence>
<proteinExistence type="predicted"/>
<organism evidence="1 2">
    <name type="scientific">Paracidovorax cattleyae</name>
    <dbReference type="NCBI Taxonomy" id="80868"/>
    <lineage>
        <taxon>Bacteria</taxon>
        <taxon>Pseudomonadati</taxon>
        <taxon>Pseudomonadota</taxon>
        <taxon>Betaproteobacteria</taxon>
        <taxon>Burkholderiales</taxon>
        <taxon>Comamonadaceae</taxon>
        <taxon>Paracidovorax</taxon>
    </lineage>
</organism>
<protein>
    <submittedName>
        <fullName evidence="1">Uncharacterized protein</fullName>
    </submittedName>
</protein>
<dbReference type="Proteomes" id="UP000199317">
    <property type="component" value="Unassembled WGS sequence"/>
</dbReference>
<accession>A0A1H0L0K2</accession>
<keyword evidence="2" id="KW-1185">Reference proteome</keyword>
<dbReference type="AlphaFoldDB" id="A0A1H0L0K2"/>
<reference evidence="2" key="1">
    <citation type="submission" date="2016-10" db="EMBL/GenBank/DDBJ databases">
        <authorList>
            <person name="Varghese N."/>
            <person name="Submissions S."/>
        </authorList>
    </citation>
    <scope>NUCLEOTIDE SEQUENCE [LARGE SCALE GENOMIC DNA]</scope>
    <source>
        <strain evidence="2">DSM 17101</strain>
    </source>
</reference>
<dbReference type="EMBL" id="FNJL01000002">
    <property type="protein sequence ID" value="SDO61556.1"/>
    <property type="molecule type" value="Genomic_DNA"/>
</dbReference>
<evidence type="ECO:0000313" key="2">
    <source>
        <dbReference type="Proteomes" id="UP000199317"/>
    </source>
</evidence>